<dbReference type="RefSeq" id="WP_035060465.1">
    <property type="nucleotide sequence ID" value="NZ_AXCZ01000084.1"/>
</dbReference>
<dbReference type="OrthoDB" id="3254719at2"/>
<proteinExistence type="predicted"/>
<accession>A0A0A0BWY0</accession>
<evidence type="ECO:0000313" key="2">
    <source>
        <dbReference type="Proteomes" id="UP000054314"/>
    </source>
</evidence>
<organism evidence="1 2">
    <name type="scientific">Cellulomonas bogoriensis 69B4 = DSM 16987</name>
    <dbReference type="NCBI Taxonomy" id="1386082"/>
    <lineage>
        <taxon>Bacteria</taxon>
        <taxon>Bacillati</taxon>
        <taxon>Actinomycetota</taxon>
        <taxon>Actinomycetes</taxon>
        <taxon>Micrococcales</taxon>
        <taxon>Cellulomonadaceae</taxon>
        <taxon>Cellulomonas</taxon>
    </lineage>
</organism>
<dbReference type="Gene3D" id="2.20.28.100">
    <property type="entry name" value="Desulphoferrodoxin, N-terminal domain"/>
    <property type="match status" value="1"/>
</dbReference>
<comment type="caution">
    <text evidence="1">The sequence shown here is derived from an EMBL/GenBank/DDBJ whole genome shotgun (WGS) entry which is preliminary data.</text>
</comment>
<keyword evidence="2" id="KW-1185">Reference proteome</keyword>
<sequence length="62" mass="6857">MMTTTRPGTARHDHVVMRDLLTVWVCDFCGNEAHGAHGAGRSMPLCSVCAEPMTLLAEYDRH</sequence>
<dbReference type="AlphaFoldDB" id="A0A0A0BWY0"/>
<dbReference type="Proteomes" id="UP000054314">
    <property type="component" value="Unassembled WGS sequence"/>
</dbReference>
<dbReference type="EMBL" id="AXCZ01000084">
    <property type="protein sequence ID" value="KGM12903.1"/>
    <property type="molecule type" value="Genomic_DNA"/>
</dbReference>
<gene>
    <name evidence="1" type="ORF">N869_00965</name>
</gene>
<evidence type="ECO:0000313" key="1">
    <source>
        <dbReference type="EMBL" id="KGM12903.1"/>
    </source>
</evidence>
<name>A0A0A0BWY0_9CELL</name>
<reference evidence="1 2" key="1">
    <citation type="submission" date="2013-08" db="EMBL/GenBank/DDBJ databases">
        <title>Genome sequencing of Cellulomonas bogoriensis 69B4.</title>
        <authorList>
            <person name="Chen F."/>
            <person name="Li Y."/>
            <person name="Wang G."/>
        </authorList>
    </citation>
    <scope>NUCLEOTIDE SEQUENCE [LARGE SCALE GENOMIC DNA]</scope>
    <source>
        <strain evidence="1 2">69B4</strain>
    </source>
</reference>
<protein>
    <submittedName>
        <fullName evidence="1">Uncharacterized protein</fullName>
    </submittedName>
</protein>
<dbReference type="InterPro" id="IPR038094">
    <property type="entry name" value="Desulfoferrodoxin_N_sf"/>
</dbReference>